<sequence>MRSAQVVAPDWFKTIVGLPFVIVTLWFGQDLLKLLALAFLIFVLATAFTDRLSRISIFGRPISGWQAHALALVIFISTTWIIAVICSNAAQEIVEALPRYQERLGGMAIKLEGVIGPRTVDAINQALESLKIGDLLVFLAGGLVGSIAQVSLLTIYFVFLVLERSDWRKKVAILSTPDPHGADFAVIVRRAAIGIKNFMWVNAVTSAMSGAVAYLVFRLIGLDFASFLAIMIFFVGFIPNIGAFIGILLPSLVALAQFDSLWPLAAVIVFYGGADQVISNVITPMMQGKSLNMSILMITVSLMFWSLLWGGARSVPRRAAHRHRDGCRLRGARSSLACCLALQGRSHPLPGIGA</sequence>
<feature type="transmembrane region" description="Helical" evidence="6">
    <location>
        <begin position="294"/>
        <end position="312"/>
    </location>
</feature>
<reference evidence="8" key="1">
    <citation type="submission" date="2023-07" db="EMBL/GenBank/DDBJ databases">
        <title>Yangia mangrovi SAOS 153D genome.</title>
        <authorList>
            <person name="Verma A."/>
            <person name="Pal Y."/>
            <person name="Sundharam S."/>
            <person name="Bisht B."/>
            <person name="Srinivasan K."/>
        </authorList>
    </citation>
    <scope>NUCLEOTIDE SEQUENCE [LARGE SCALE GENOMIC DNA]</scope>
    <source>
        <strain evidence="8">SAOS 153D</strain>
    </source>
</reference>
<dbReference type="RefSeq" id="WP_260349958.1">
    <property type="nucleotide sequence ID" value="NZ_NTHN02000050.1"/>
</dbReference>
<keyword evidence="3 6" id="KW-0812">Transmembrane</keyword>
<comment type="caution">
    <text evidence="7">The sequence shown here is derived from an EMBL/GenBank/DDBJ whole genome shotgun (WGS) entry which is preliminary data.</text>
</comment>
<evidence type="ECO:0000313" key="8">
    <source>
        <dbReference type="Proteomes" id="UP000217448"/>
    </source>
</evidence>
<comment type="subcellular location">
    <subcellularLocation>
        <location evidence="1">Membrane</location>
        <topology evidence="1">Multi-pass membrane protein</topology>
    </subcellularLocation>
</comment>
<evidence type="ECO:0000256" key="3">
    <source>
        <dbReference type="ARBA" id="ARBA00022692"/>
    </source>
</evidence>
<proteinExistence type="inferred from homology"/>
<name>A0ABT2KR03_9RHOB</name>
<feature type="transmembrane region" description="Helical" evidence="6">
    <location>
        <begin position="12"/>
        <end position="28"/>
    </location>
</feature>
<accession>A0ABT2KR03</accession>
<protein>
    <submittedName>
        <fullName evidence="7">AI-2E family transporter</fullName>
    </submittedName>
</protein>
<dbReference type="Pfam" id="PF01594">
    <property type="entry name" value="AI-2E_transport"/>
    <property type="match status" value="1"/>
</dbReference>
<feature type="transmembrane region" description="Helical" evidence="6">
    <location>
        <begin position="199"/>
        <end position="220"/>
    </location>
</feature>
<evidence type="ECO:0000256" key="1">
    <source>
        <dbReference type="ARBA" id="ARBA00004141"/>
    </source>
</evidence>
<evidence type="ECO:0000256" key="2">
    <source>
        <dbReference type="ARBA" id="ARBA00009773"/>
    </source>
</evidence>
<feature type="transmembrane region" description="Helical" evidence="6">
    <location>
        <begin position="226"/>
        <end position="249"/>
    </location>
</feature>
<evidence type="ECO:0000313" key="7">
    <source>
        <dbReference type="EMBL" id="MCT4372603.1"/>
    </source>
</evidence>
<organism evidence="7 8">
    <name type="scientific">Alloyangia mangrovi</name>
    <dbReference type="NCBI Taxonomy" id="1779329"/>
    <lineage>
        <taxon>Bacteria</taxon>
        <taxon>Pseudomonadati</taxon>
        <taxon>Pseudomonadota</taxon>
        <taxon>Alphaproteobacteria</taxon>
        <taxon>Rhodobacterales</taxon>
        <taxon>Roseobacteraceae</taxon>
        <taxon>Alloyangia</taxon>
    </lineage>
</organism>
<gene>
    <name evidence="7" type="ORF">CLG85_020755</name>
</gene>
<feature type="transmembrane region" description="Helical" evidence="6">
    <location>
        <begin position="261"/>
        <end position="282"/>
    </location>
</feature>
<dbReference type="EMBL" id="NTHN02000050">
    <property type="protein sequence ID" value="MCT4372603.1"/>
    <property type="molecule type" value="Genomic_DNA"/>
</dbReference>
<evidence type="ECO:0000256" key="5">
    <source>
        <dbReference type="ARBA" id="ARBA00023136"/>
    </source>
</evidence>
<keyword evidence="8" id="KW-1185">Reference proteome</keyword>
<evidence type="ECO:0000256" key="6">
    <source>
        <dbReference type="SAM" id="Phobius"/>
    </source>
</evidence>
<feature type="transmembrane region" description="Helical" evidence="6">
    <location>
        <begin position="135"/>
        <end position="162"/>
    </location>
</feature>
<feature type="transmembrane region" description="Helical" evidence="6">
    <location>
        <begin position="65"/>
        <end position="90"/>
    </location>
</feature>
<keyword evidence="5 6" id="KW-0472">Membrane</keyword>
<dbReference type="InterPro" id="IPR002549">
    <property type="entry name" value="AI-2E-like"/>
</dbReference>
<dbReference type="Proteomes" id="UP000217448">
    <property type="component" value="Unassembled WGS sequence"/>
</dbReference>
<keyword evidence="4 6" id="KW-1133">Transmembrane helix</keyword>
<comment type="similarity">
    <text evidence="2">Belongs to the autoinducer-2 exporter (AI-2E) (TC 2.A.86) family.</text>
</comment>
<evidence type="ECO:0000256" key="4">
    <source>
        <dbReference type="ARBA" id="ARBA00022989"/>
    </source>
</evidence>